<gene>
    <name evidence="2" type="ORF">FYJ57_10500</name>
</gene>
<dbReference type="EMBL" id="VUMS01000018">
    <property type="protein sequence ID" value="MST67137.1"/>
    <property type="molecule type" value="Genomic_DNA"/>
</dbReference>
<protein>
    <submittedName>
        <fullName evidence="2">LicD family protein</fullName>
    </submittedName>
</protein>
<organism evidence="2 3">
    <name type="scientific">Oliverpabstia intestinalis</name>
    <dbReference type="NCBI Taxonomy" id="2606633"/>
    <lineage>
        <taxon>Bacteria</taxon>
        <taxon>Bacillati</taxon>
        <taxon>Bacillota</taxon>
        <taxon>Clostridia</taxon>
        <taxon>Lachnospirales</taxon>
        <taxon>Lachnospiraceae</taxon>
        <taxon>Oliverpabstia</taxon>
    </lineage>
</organism>
<dbReference type="InterPro" id="IPR007074">
    <property type="entry name" value="LicD/FKTN/FKRP_NTP_transf"/>
</dbReference>
<dbReference type="AlphaFoldDB" id="A0A7X2P532"/>
<reference evidence="2 3" key="1">
    <citation type="submission" date="2019-08" db="EMBL/GenBank/DDBJ databases">
        <title>In-depth cultivation of the pig gut microbiome towards novel bacterial diversity and tailored functional studies.</title>
        <authorList>
            <person name="Wylensek D."/>
            <person name="Hitch T.C.A."/>
            <person name="Clavel T."/>
        </authorList>
    </citation>
    <scope>NUCLEOTIDE SEQUENCE [LARGE SCALE GENOMIC DNA]</scope>
    <source>
        <strain evidence="2 3">BSM-380-WT-5A</strain>
    </source>
</reference>
<proteinExistence type="predicted"/>
<evidence type="ECO:0000259" key="1">
    <source>
        <dbReference type="Pfam" id="PF04991"/>
    </source>
</evidence>
<keyword evidence="3" id="KW-1185">Reference proteome</keyword>
<accession>A0A7X2P532</accession>
<dbReference type="Pfam" id="PF04991">
    <property type="entry name" value="LicD"/>
    <property type="match status" value="1"/>
</dbReference>
<evidence type="ECO:0000313" key="3">
    <source>
        <dbReference type="Proteomes" id="UP000440513"/>
    </source>
</evidence>
<sequence length="313" mass="36817">MTMDFTTDIMVQDQRRKKWGGTALQYREYDTEILNRIKDVEKQILCKYIEICEKYHLRYFVAFGTLLGTVRHKGFIPWDDDIDVGMPREDYERFLQIAQKECGEEYFLQTVDTDPEYHLYFAKLRMNRTRFVENSLQKSGSITGFYIDIFPYDEISDDEAEMEKQLNRAVRWGMILSIYKVKEPQIGQYGPAKDFVMRSIWHILHGGMHLCGISAGMVWKKCNQAFMKKPEKGSSRMTTFAADAKKWIIEKKEIEQLVDVPFENITVKIPCGYDAILTRCYGDYMKLPDEEDRVNHMPVEIQFPGEEVMTFGK</sequence>
<evidence type="ECO:0000313" key="2">
    <source>
        <dbReference type="EMBL" id="MST67137.1"/>
    </source>
</evidence>
<dbReference type="InterPro" id="IPR052942">
    <property type="entry name" value="LPS_cholinephosphotransferase"/>
</dbReference>
<dbReference type="GO" id="GO:0009100">
    <property type="term" value="P:glycoprotein metabolic process"/>
    <property type="evidence" value="ECO:0007669"/>
    <property type="project" value="UniProtKB-ARBA"/>
</dbReference>
<dbReference type="PANTHER" id="PTHR43404:SF2">
    <property type="entry name" value="LIPOPOLYSACCHARIDE CHOLINEPHOSPHOTRANSFERASE LICD"/>
    <property type="match status" value="1"/>
</dbReference>
<dbReference type="Proteomes" id="UP000440513">
    <property type="component" value="Unassembled WGS sequence"/>
</dbReference>
<feature type="domain" description="LicD/FKTN/FKRP nucleotidyltransferase" evidence="1">
    <location>
        <begin position="52"/>
        <end position="282"/>
    </location>
</feature>
<comment type="caution">
    <text evidence="2">The sequence shown here is derived from an EMBL/GenBank/DDBJ whole genome shotgun (WGS) entry which is preliminary data.</text>
</comment>
<dbReference type="PANTHER" id="PTHR43404">
    <property type="entry name" value="LIPOPOLYSACCHARIDE CHOLINEPHOSPHOTRANSFERASE LICD"/>
    <property type="match status" value="1"/>
</dbReference>
<name>A0A7X2P532_9FIRM</name>